<dbReference type="Pfam" id="PF24548">
    <property type="entry name" value="EF_EFCAB10_C"/>
    <property type="match status" value="1"/>
</dbReference>
<organism evidence="3 4">
    <name type="scientific">Geranomyces variabilis</name>
    <dbReference type="NCBI Taxonomy" id="109894"/>
    <lineage>
        <taxon>Eukaryota</taxon>
        <taxon>Fungi</taxon>
        <taxon>Fungi incertae sedis</taxon>
        <taxon>Chytridiomycota</taxon>
        <taxon>Chytridiomycota incertae sedis</taxon>
        <taxon>Chytridiomycetes</taxon>
        <taxon>Spizellomycetales</taxon>
        <taxon>Powellomycetaceae</taxon>
        <taxon>Geranomyces</taxon>
    </lineage>
</organism>
<comment type="caution">
    <text evidence="3">The sequence shown here is derived from an EMBL/GenBank/DDBJ whole genome shotgun (WGS) entry which is preliminary data.</text>
</comment>
<proteinExistence type="predicted"/>
<dbReference type="EMBL" id="JADGJQ010000031">
    <property type="protein sequence ID" value="KAJ3177797.1"/>
    <property type="molecule type" value="Genomic_DNA"/>
</dbReference>
<sequence>MATRISSPAAAPPPGHLAPALSPQAAEANAYLQKNKVSHLIQQLLCATLYERPDDPREFMARKLEEIRNARARGHSYSQFTRENLSALFRIFDVVGRGSISKAQYDAGMAVIGATEKANPRPSGVEQDIIRCETFVEEAYVLNV</sequence>
<feature type="region of interest" description="Disordered" evidence="1">
    <location>
        <begin position="1"/>
        <end position="21"/>
    </location>
</feature>
<evidence type="ECO:0000256" key="1">
    <source>
        <dbReference type="SAM" id="MobiDB-lite"/>
    </source>
</evidence>
<keyword evidence="4" id="KW-1185">Reference proteome</keyword>
<dbReference type="InterPro" id="IPR039879">
    <property type="entry name" value="EFC10"/>
</dbReference>
<evidence type="ECO:0000313" key="3">
    <source>
        <dbReference type="EMBL" id="KAJ3177797.1"/>
    </source>
</evidence>
<gene>
    <name evidence="3" type="primary">EFCAB10</name>
    <name evidence="3" type="ORF">HDU87_004319</name>
</gene>
<dbReference type="InterPro" id="IPR056587">
    <property type="entry name" value="EF_EFCAB10_C"/>
</dbReference>
<dbReference type="PANTHER" id="PTHR21847">
    <property type="entry name" value="EF-HAND CALCIUM-BINDING DOMAIN-CONTAINING PROTEIN 10"/>
    <property type="match status" value="1"/>
</dbReference>
<protein>
    <submittedName>
        <fullName evidence="3">EF-hand calcium-binding domain-containing protein 10</fullName>
    </submittedName>
</protein>
<evidence type="ECO:0000313" key="4">
    <source>
        <dbReference type="Proteomes" id="UP001212152"/>
    </source>
</evidence>
<dbReference type="SUPFAM" id="SSF47391">
    <property type="entry name" value="Dimerization-anchoring domain of cAMP-dependent PK regulatory subunit"/>
    <property type="match status" value="1"/>
</dbReference>
<evidence type="ECO:0000259" key="2">
    <source>
        <dbReference type="Pfam" id="PF24548"/>
    </source>
</evidence>
<name>A0AAD5XMP3_9FUNG</name>
<dbReference type="CDD" id="cd22976">
    <property type="entry name" value="DD_EFCAB10"/>
    <property type="match status" value="1"/>
</dbReference>
<reference evidence="3" key="1">
    <citation type="submission" date="2020-05" db="EMBL/GenBank/DDBJ databases">
        <title>Phylogenomic resolution of chytrid fungi.</title>
        <authorList>
            <person name="Stajich J.E."/>
            <person name="Amses K."/>
            <person name="Simmons R."/>
            <person name="Seto K."/>
            <person name="Myers J."/>
            <person name="Bonds A."/>
            <person name="Quandt C.A."/>
            <person name="Barry K."/>
            <person name="Liu P."/>
            <person name="Grigoriev I."/>
            <person name="Longcore J.E."/>
            <person name="James T.Y."/>
        </authorList>
    </citation>
    <scope>NUCLEOTIDE SEQUENCE</scope>
    <source>
        <strain evidence="3">JEL0379</strain>
    </source>
</reference>
<dbReference type="Proteomes" id="UP001212152">
    <property type="component" value="Unassembled WGS sequence"/>
</dbReference>
<dbReference type="PANTHER" id="PTHR21847:SF1">
    <property type="entry name" value="EF-HAND CALCIUM-BINDING DOMAIN-CONTAINING PROTEIN 10"/>
    <property type="match status" value="1"/>
</dbReference>
<dbReference type="AlphaFoldDB" id="A0AAD5XMP3"/>
<feature type="domain" description="EFCAB10 C-terminal EF-hand" evidence="2">
    <location>
        <begin position="83"/>
        <end position="139"/>
    </location>
</feature>
<dbReference type="InterPro" id="IPR049760">
    <property type="entry name" value="DD_EFCAB10"/>
</dbReference>
<accession>A0AAD5XMP3</accession>